<gene>
    <name evidence="1" type="ORF">ACFSUD_01495</name>
</gene>
<name>A0ABW5TXQ2_9RHOB</name>
<evidence type="ECO:0000313" key="2">
    <source>
        <dbReference type="Proteomes" id="UP001597474"/>
    </source>
</evidence>
<dbReference type="EMBL" id="JBHUMP010000001">
    <property type="protein sequence ID" value="MFD2738235.1"/>
    <property type="molecule type" value="Genomic_DNA"/>
</dbReference>
<organism evidence="1 2">
    <name type="scientific">Sulfitobacter aestuarii</name>
    <dbReference type="NCBI Taxonomy" id="2161676"/>
    <lineage>
        <taxon>Bacteria</taxon>
        <taxon>Pseudomonadati</taxon>
        <taxon>Pseudomonadota</taxon>
        <taxon>Alphaproteobacteria</taxon>
        <taxon>Rhodobacterales</taxon>
        <taxon>Roseobacteraceae</taxon>
        <taxon>Sulfitobacter</taxon>
    </lineage>
</organism>
<sequence>MSKALPFHPRAGQVLVADFRAFEVPEITKVRPVVVISPKLRFRAGLVTIVPVSTTAPRHSEPYCYRLSRN</sequence>
<comment type="caution">
    <text evidence="1">The sequence shown here is derived from an EMBL/GenBank/DDBJ whole genome shotgun (WGS) entry which is preliminary data.</text>
</comment>
<dbReference type="RefSeq" id="WP_386370763.1">
    <property type="nucleotide sequence ID" value="NZ_JBHUMP010000001.1"/>
</dbReference>
<reference evidence="2" key="1">
    <citation type="journal article" date="2019" name="Int. J. Syst. Evol. Microbiol.">
        <title>The Global Catalogue of Microorganisms (GCM) 10K type strain sequencing project: providing services to taxonomists for standard genome sequencing and annotation.</title>
        <authorList>
            <consortium name="The Broad Institute Genomics Platform"/>
            <consortium name="The Broad Institute Genome Sequencing Center for Infectious Disease"/>
            <person name="Wu L."/>
            <person name="Ma J."/>
        </authorList>
    </citation>
    <scope>NUCLEOTIDE SEQUENCE [LARGE SCALE GENOMIC DNA]</scope>
    <source>
        <strain evidence="2">TISTR 2562</strain>
    </source>
</reference>
<proteinExistence type="predicted"/>
<dbReference type="InterPro" id="IPR003477">
    <property type="entry name" value="PemK-like"/>
</dbReference>
<dbReference type="Pfam" id="PF02452">
    <property type="entry name" value="PemK_toxin"/>
    <property type="match status" value="1"/>
</dbReference>
<accession>A0ABW5TXQ2</accession>
<dbReference type="InterPro" id="IPR011067">
    <property type="entry name" value="Plasmid_toxin/cell-grow_inhib"/>
</dbReference>
<dbReference type="SUPFAM" id="SSF50118">
    <property type="entry name" value="Cell growth inhibitor/plasmid maintenance toxic component"/>
    <property type="match status" value="1"/>
</dbReference>
<protein>
    <submittedName>
        <fullName evidence="1">Type II toxin-antitoxin system PemK/MazF family toxin</fullName>
    </submittedName>
</protein>
<keyword evidence="2" id="KW-1185">Reference proteome</keyword>
<dbReference type="Gene3D" id="2.30.30.110">
    <property type="match status" value="1"/>
</dbReference>
<dbReference type="Proteomes" id="UP001597474">
    <property type="component" value="Unassembled WGS sequence"/>
</dbReference>
<evidence type="ECO:0000313" key="1">
    <source>
        <dbReference type="EMBL" id="MFD2738235.1"/>
    </source>
</evidence>